<evidence type="ECO:0000259" key="2">
    <source>
        <dbReference type="Pfam" id="PF05232"/>
    </source>
</evidence>
<evidence type="ECO:0000256" key="1">
    <source>
        <dbReference type="SAM" id="Phobius"/>
    </source>
</evidence>
<dbReference type="Pfam" id="PF05232">
    <property type="entry name" value="BTP"/>
    <property type="match status" value="2"/>
</dbReference>
<dbReference type="InterPro" id="IPR007896">
    <property type="entry name" value="BTP_bacteria"/>
</dbReference>
<dbReference type="HOGENOM" id="CLU_120004_0_0_5"/>
<evidence type="ECO:0000313" key="4">
    <source>
        <dbReference type="Proteomes" id="UP000002931"/>
    </source>
</evidence>
<keyword evidence="1" id="KW-0472">Membrane</keyword>
<dbReference type="eggNOG" id="COG4125">
    <property type="taxonomic scope" value="Bacteria"/>
</dbReference>
<feature type="transmembrane region" description="Helical" evidence="1">
    <location>
        <begin position="112"/>
        <end position="133"/>
    </location>
</feature>
<dbReference type="NCBIfam" id="NF033664">
    <property type="entry name" value="PACE_transport"/>
    <property type="match status" value="1"/>
</dbReference>
<proteinExistence type="predicted"/>
<keyword evidence="4" id="KW-1185">Reference proteome</keyword>
<dbReference type="Proteomes" id="UP000002931">
    <property type="component" value="Unassembled WGS sequence"/>
</dbReference>
<accession>A3VMB8</accession>
<feature type="domain" description="Chlorhexidine efflux transporter" evidence="2">
    <location>
        <begin position="2"/>
        <end position="62"/>
    </location>
</feature>
<feature type="domain" description="Chlorhexidine efflux transporter" evidence="2">
    <location>
        <begin position="72"/>
        <end position="134"/>
    </location>
</feature>
<dbReference type="OrthoDB" id="1631120at2"/>
<dbReference type="RefSeq" id="WP_008329632.1">
    <property type="nucleotide sequence ID" value="NZ_CH902578.1"/>
</dbReference>
<feature type="transmembrane region" description="Helical" evidence="1">
    <location>
        <begin position="37"/>
        <end position="58"/>
    </location>
</feature>
<keyword evidence="1" id="KW-1133">Transmembrane helix</keyword>
<keyword evidence="1" id="KW-0812">Transmembrane</keyword>
<name>A3VMB8_9RHOB</name>
<protein>
    <recommendedName>
        <fullName evidence="2">Chlorhexidine efflux transporter domain-containing protein</fullName>
    </recommendedName>
</protein>
<dbReference type="STRING" id="314271.RB2654_05847"/>
<sequence>MRSPLDRLRHAVTFELLALGLAVPLGAVLFHLPVHDIGVVGVVSATLATLWNLIYNLLFDLVLRWRRGTTAKSIGLRVIHAVLFEAGLLALLLPFIAWYLGLTLVEALVMDLGFAAFYLVYAFAFNCAYDWLFPVPRPA</sequence>
<evidence type="ECO:0000313" key="3">
    <source>
        <dbReference type="EMBL" id="EAQ10576.1"/>
    </source>
</evidence>
<gene>
    <name evidence="3" type="ORF">RB2654_05847</name>
</gene>
<feature type="transmembrane region" description="Helical" evidence="1">
    <location>
        <begin position="12"/>
        <end position="31"/>
    </location>
</feature>
<dbReference type="AlphaFoldDB" id="A3VMB8"/>
<comment type="caution">
    <text evidence="3">The sequence shown here is derived from an EMBL/GenBank/DDBJ whole genome shotgun (WGS) entry which is preliminary data.</text>
</comment>
<reference evidence="3 4" key="1">
    <citation type="journal article" date="2010" name="J. Bacteriol.">
        <title>Genome sequences of Pelagibaca bermudensis HTCC2601T and Maritimibacter alkaliphilus HTCC2654T, the type strains of two marine Roseobacter genera.</title>
        <authorList>
            <person name="Thrash J.C."/>
            <person name="Cho J.C."/>
            <person name="Ferriera S."/>
            <person name="Johnson J."/>
            <person name="Vergin K.L."/>
            <person name="Giovannoni S.J."/>
        </authorList>
    </citation>
    <scope>NUCLEOTIDE SEQUENCE [LARGE SCALE GENOMIC DNA]</scope>
    <source>
        <strain evidence="3 4">HTCC2654</strain>
    </source>
</reference>
<organism evidence="3 4">
    <name type="scientific">Maritimibacter alkaliphilus HTCC2654</name>
    <dbReference type="NCBI Taxonomy" id="314271"/>
    <lineage>
        <taxon>Bacteria</taxon>
        <taxon>Pseudomonadati</taxon>
        <taxon>Pseudomonadota</taxon>
        <taxon>Alphaproteobacteria</taxon>
        <taxon>Rhodobacterales</taxon>
        <taxon>Roseobacteraceae</taxon>
        <taxon>Maritimibacter</taxon>
    </lineage>
</organism>
<feature type="transmembrane region" description="Helical" evidence="1">
    <location>
        <begin position="78"/>
        <end position="100"/>
    </location>
</feature>
<dbReference type="InterPro" id="IPR058208">
    <property type="entry name" value="PACE"/>
</dbReference>
<dbReference type="EMBL" id="AAMT01000031">
    <property type="protein sequence ID" value="EAQ10576.1"/>
    <property type="molecule type" value="Genomic_DNA"/>
</dbReference>